<feature type="transmembrane region" description="Helical" evidence="1">
    <location>
        <begin position="31"/>
        <end position="56"/>
    </location>
</feature>
<keyword evidence="1" id="KW-0812">Transmembrane</keyword>
<name>A0AA96LSC2_9BACL</name>
<keyword evidence="1" id="KW-0472">Membrane</keyword>
<feature type="transmembrane region" description="Helical" evidence="1">
    <location>
        <begin position="201"/>
        <end position="227"/>
    </location>
</feature>
<dbReference type="KEGG" id="proo:MJB10_03125"/>
<dbReference type="EMBL" id="CP130319">
    <property type="protein sequence ID" value="WNR45159.1"/>
    <property type="molecule type" value="Genomic_DNA"/>
</dbReference>
<keyword evidence="1" id="KW-1133">Transmembrane helix</keyword>
<dbReference type="AlphaFoldDB" id="A0AA96LSC2"/>
<proteinExistence type="predicted"/>
<sequence>MNEELPRTLSEIIKSGSQSNPAVNALISDYAMYHAVLVIVGGCLVFIFAMLSIIFWRKLTKSPNISGMKWGFERKVYFSFLLMNSCVTLLMILIVAANLTNTLNPLHGFSLLNVDLNISNGPTYKDELRNAFKEWIQSGNENIPSIIQEKFNKRIEFHTTKAIVCGTLLILFVSLSVYMWNELLKRVKSNNFIWRFKDKAYFVFGNATVVLTLLMMVVVVANMQAAFAPKTLTMMNLFNS</sequence>
<accession>A0AA96LSC2</accession>
<organism evidence="2 3">
    <name type="scientific">Paenibacillus roseopurpureus</name>
    <dbReference type="NCBI Taxonomy" id="2918901"/>
    <lineage>
        <taxon>Bacteria</taxon>
        <taxon>Bacillati</taxon>
        <taxon>Bacillota</taxon>
        <taxon>Bacilli</taxon>
        <taxon>Bacillales</taxon>
        <taxon>Paenibacillaceae</taxon>
        <taxon>Paenibacillus</taxon>
    </lineage>
</organism>
<keyword evidence="3" id="KW-1185">Reference proteome</keyword>
<dbReference type="RefSeq" id="WP_314801673.1">
    <property type="nucleotide sequence ID" value="NZ_CP130319.1"/>
</dbReference>
<evidence type="ECO:0000313" key="2">
    <source>
        <dbReference type="EMBL" id="WNR45159.1"/>
    </source>
</evidence>
<protein>
    <submittedName>
        <fullName evidence="2">Uncharacterized protein</fullName>
    </submittedName>
</protein>
<feature type="transmembrane region" description="Helical" evidence="1">
    <location>
        <begin position="160"/>
        <end position="180"/>
    </location>
</feature>
<feature type="transmembrane region" description="Helical" evidence="1">
    <location>
        <begin position="76"/>
        <end position="97"/>
    </location>
</feature>
<gene>
    <name evidence="2" type="ORF">MJB10_03125</name>
</gene>
<dbReference type="Proteomes" id="UP001304650">
    <property type="component" value="Chromosome"/>
</dbReference>
<evidence type="ECO:0000256" key="1">
    <source>
        <dbReference type="SAM" id="Phobius"/>
    </source>
</evidence>
<reference evidence="2" key="1">
    <citation type="submission" date="2022-02" db="EMBL/GenBank/DDBJ databases">
        <title>Paenibacillus sp. MBLB1832 Whole Genome Shotgun Sequencing.</title>
        <authorList>
            <person name="Hwang C.Y."/>
            <person name="Cho E.-S."/>
            <person name="Seo M.-J."/>
        </authorList>
    </citation>
    <scope>NUCLEOTIDE SEQUENCE</scope>
    <source>
        <strain evidence="2">MBLB1832</strain>
    </source>
</reference>
<evidence type="ECO:0000313" key="3">
    <source>
        <dbReference type="Proteomes" id="UP001304650"/>
    </source>
</evidence>